<comment type="catalytic activity">
    <reaction evidence="8">
        <text>Couples ATP hydrolysis with the unwinding of duplex DNA by translocating in the 3'-5' direction.</text>
        <dbReference type="EC" id="5.6.2.4"/>
    </reaction>
</comment>
<evidence type="ECO:0000313" key="14">
    <source>
        <dbReference type="EMBL" id="SFL79154.1"/>
    </source>
</evidence>
<evidence type="ECO:0000256" key="4">
    <source>
        <dbReference type="ARBA" id="ARBA00022806"/>
    </source>
</evidence>
<evidence type="ECO:0000256" key="5">
    <source>
        <dbReference type="ARBA" id="ARBA00022840"/>
    </source>
</evidence>
<feature type="binding site" evidence="10">
    <location>
        <begin position="27"/>
        <end position="34"/>
    </location>
    <ligand>
        <name>ATP</name>
        <dbReference type="ChEBI" id="CHEBI:30616"/>
    </ligand>
</feature>
<dbReference type="InterPro" id="IPR014016">
    <property type="entry name" value="UvrD-like_ATP-bd"/>
</dbReference>
<evidence type="ECO:0000313" key="15">
    <source>
        <dbReference type="Proteomes" id="UP000199520"/>
    </source>
</evidence>
<keyword evidence="2 10" id="KW-0547">Nucleotide-binding</keyword>
<name>A0A1I4KK78_9FIRM</name>
<feature type="domain" description="UvrD-like helicase C-terminal" evidence="13">
    <location>
        <begin position="286"/>
        <end position="561"/>
    </location>
</feature>
<dbReference type="Proteomes" id="UP000199520">
    <property type="component" value="Unassembled WGS sequence"/>
</dbReference>
<dbReference type="InterPro" id="IPR027417">
    <property type="entry name" value="P-loop_NTPase"/>
</dbReference>
<keyword evidence="3 10" id="KW-0378">Hydrolase</keyword>
<dbReference type="Pfam" id="PF00580">
    <property type="entry name" value="UvrD-helicase"/>
    <property type="match status" value="1"/>
</dbReference>
<dbReference type="GO" id="GO:0033202">
    <property type="term" value="C:DNA helicase complex"/>
    <property type="evidence" value="ECO:0007669"/>
    <property type="project" value="TreeGrafter"/>
</dbReference>
<dbReference type="CDD" id="cd17932">
    <property type="entry name" value="DEXQc_UvrD"/>
    <property type="match status" value="1"/>
</dbReference>
<comment type="similarity">
    <text evidence="1 11">Belongs to the helicase family. UvrD subfamily.</text>
</comment>
<evidence type="ECO:0000256" key="8">
    <source>
        <dbReference type="ARBA" id="ARBA00034617"/>
    </source>
</evidence>
<feature type="domain" description="UvrD-like helicase ATP-binding" evidence="12">
    <location>
        <begin position="6"/>
        <end position="285"/>
    </location>
</feature>
<evidence type="ECO:0000256" key="6">
    <source>
        <dbReference type="ARBA" id="ARBA00023125"/>
    </source>
</evidence>
<dbReference type="GO" id="GO:0005829">
    <property type="term" value="C:cytosol"/>
    <property type="evidence" value="ECO:0007669"/>
    <property type="project" value="TreeGrafter"/>
</dbReference>
<sequence length="741" mass="83194">MQKIIAGLNPMQREAVLHTNGPLLIMAGAGSGKTKVLTCRIAYLLEQGVAPYNILAITFTNKAAAEMKERVHMMVGAQSKDIWLSTFHAFCAKFLRIEIGGMAGYKSNFVIYDTSDTQSLVKSCLKQLNLDDKQFQPSSVLAAISNAKNALQDEQQFASLSSNFHEQKIAEIYQLYQQKLRANNALDFDDLLMLSVRLLQNNEEVLAKYQRKFHYIMIDEYQDTNRAQYLLAGMLADKHRNLCVVGDADQSIYGWRGADIRNILDFEKDYPEAKMITLEQNYRSTQVILDAANAVIEHNSSRKPKELWTQNPQGELITHYLAHHEKDEAQFIGDTITKLNTVYRTSYGDVAILYRTNTQSRAIEEAFMQAGIPYVIVGGLKFYDRKEIKDILAYLRVIFNPADSVSLLRIINVPRRGLGDTTISRLTAYAAENNMTLFDVVSNPELVPGLTARAKAPLEFLAELIFNLMSQVHSLSVVELVNKVMHDSGYVDELQKSTDLQDENRLDNLKEFLSVAKEFAKGDGEETLERFLEQVALVADIDNAEISEARVTLMTLHSAKGLEFPVVFMAGMEEGLFPHSRTLMNEEEIEEERRICYVGITRARRKLYMTNARMRTIYGRTQMFPLSRFLSEIPSAMVEKYSGRQNHYGFASNGSKATINPPASTSSVVQSPLRAPIIKAHPQKEQSSGAWKVADKAQHTKWGVGTVIEVKGSGDSQELKIAFPGLGIKLVVANMAPITKV</sequence>
<dbReference type="AlphaFoldDB" id="A0A1I4KK78"/>
<dbReference type="EMBL" id="FOTS01000018">
    <property type="protein sequence ID" value="SFL79154.1"/>
    <property type="molecule type" value="Genomic_DNA"/>
</dbReference>
<dbReference type="PROSITE" id="PS51198">
    <property type="entry name" value="UVRD_HELICASE_ATP_BIND"/>
    <property type="match status" value="1"/>
</dbReference>
<dbReference type="GO" id="GO:0003677">
    <property type="term" value="F:DNA binding"/>
    <property type="evidence" value="ECO:0007669"/>
    <property type="project" value="UniProtKB-KW"/>
</dbReference>
<dbReference type="InterPro" id="IPR005751">
    <property type="entry name" value="ATP-dep_DNA_helicase_PcrA"/>
</dbReference>
<dbReference type="Pfam" id="PF21196">
    <property type="entry name" value="PcrA_UvrD_tudor"/>
    <property type="match status" value="1"/>
</dbReference>
<dbReference type="OrthoDB" id="9810135at2"/>
<evidence type="ECO:0000256" key="2">
    <source>
        <dbReference type="ARBA" id="ARBA00022741"/>
    </source>
</evidence>
<dbReference type="FunFam" id="1.10.486.10:FF:000003">
    <property type="entry name" value="ATP-dependent DNA helicase"/>
    <property type="match status" value="1"/>
</dbReference>
<dbReference type="PANTHER" id="PTHR11070">
    <property type="entry name" value="UVRD / RECB / PCRA DNA HELICASE FAMILY MEMBER"/>
    <property type="match status" value="1"/>
</dbReference>
<dbReference type="Gene3D" id="3.40.50.300">
    <property type="entry name" value="P-loop containing nucleotide triphosphate hydrolases"/>
    <property type="match status" value="2"/>
</dbReference>
<keyword evidence="4 10" id="KW-0347">Helicase</keyword>
<dbReference type="InterPro" id="IPR000212">
    <property type="entry name" value="DNA_helicase_UvrD/REP"/>
</dbReference>
<dbReference type="GO" id="GO:0006260">
    <property type="term" value="P:DNA replication"/>
    <property type="evidence" value="ECO:0007669"/>
    <property type="project" value="InterPro"/>
</dbReference>
<dbReference type="SUPFAM" id="SSF52540">
    <property type="entry name" value="P-loop containing nucleoside triphosphate hydrolases"/>
    <property type="match status" value="1"/>
</dbReference>
<dbReference type="CDD" id="cd18807">
    <property type="entry name" value="SF1_C_UvrD"/>
    <property type="match status" value="1"/>
</dbReference>
<evidence type="ECO:0000256" key="9">
    <source>
        <dbReference type="ARBA" id="ARBA00048988"/>
    </source>
</evidence>
<accession>A0A1I4KK78</accession>
<organism evidence="14 15">
    <name type="scientific">Pelosinus propionicus DSM 13327</name>
    <dbReference type="NCBI Taxonomy" id="1123291"/>
    <lineage>
        <taxon>Bacteria</taxon>
        <taxon>Bacillati</taxon>
        <taxon>Bacillota</taxon>
        <taxon>Negativicutes</taxon>
        <taxon>Selenomonadales</taxon>
        <taxon>Sporomusaceae</taxon>
        <taxon>Pelosinus</taxon>
    </lineage>
</organism>
<dbReference type="Gene3D" id="1.10.10.160">
    <property type="match status" value="1"/>
</dbReference>
<dbReference type="STRING" id="1123291.SAMN04490355_101830"/>
<evidence type="ECO:0000256" key="3">
    <source>
        <dbReference type="ARBA" id="ARBA00022801"/>
    </source>
</evidence>
<keyword evidence="7" id="KW-0413">Isomerase</keyword>
<evidence type="ECO:0000259" key="13">
    <source>
        <dbReference type="PROSITE" id="PS51217"/>
    </source>
</evidence>
<keyword evidence="6 11" id="KW-0238">DNA-binding</keyword>
<dbReference type="RefSeq" id="WP_090936903.1">
    <property type="nucleotide sequence ID" value="NZ_FOTS01000018.1"/>
</dbReference>
<dbReference type="NCBIfam" id="TIGR01073">
    <property type="entry name" value="pcrA"/>
    <property type="match status" value="1"/>
</dbReference>
<evidence type="ECO:0000256" key="7">
    <source>
        <dbReference type="ARBA" id="ARBA00023235"/>
    </source>
</evidence>
<dbReference type="PANTHER" id="PTHR11070:SF2">
    <property type="entry name" value="ATP-DEPENDENT DNA HELICASE SRS2"/>
    <property type="match status" value="1"/>
</dbReference>
<dbReference type="GO" id="GO:0043138">
    <property type="term" value="F:3'-5' DNA helicase activity"/>
    <property type="evidence" value="ECO:0007669"/>
    <property type="project" value="UniProtKB-EC"/>
</dbReference>
<dbReference type="GO" id="GO:0000725">
    <property type="term" value="P:recombinational repair"/>
    <property type="evidence" value="ECO:0007669"/>
    <property type="project" value="TreeGrafter"/>
</dbReference>
<keyword evidence="15" id="KW-1185">Reference proteome</keyword>
<evidence type="ECO:0000256" key="10">
    <source>
        <dbReference type="PROSITE-ProRule" id="PRU00560"/>
    </source>
</evidence>
<dbReference type="GO" id="GO:0009314">
    <property type="term" value="P:response to radiation"/>
    <property type="evidence" value="ECO:0007669"/>
    <property type="project" value="UniProtKB-ARBA"/>
</dbReference>
<dbReference type="GO" id="GO:0016887">
    <property type="term" value="F:ATP hydrolysis activity"/>
    <property type="evidence" value="ECO:0007669"/>
    <property type="project" value="RHEA"/>
</dbReference>
<dbReference type="GO" id="GO:0005524">
    <property type="term" value="F:ATP binding"/>
    <property type="evidence" value="ECO:0007669"/>
    <property type="project" value="UniProtKB-UniRule"/>
</dbReference>
<evidence type="ECO:0000259" key="12">
    <source>
        <dbReference type="PROSITE" id="PS51198"/>
    </source>
</evidence>
<dbReference type="Gene3D" id="1.10.486.10">
    <property type="entry name" value="PCRA, domain 4"/>
    <property type="match status" value="1"/>
</dbReference>
<dbReference type="InterPro" id="IPR014017">
    <property type="entry name" value="DNA_helicase_UvrD-like_C"/>
</dbReference>
<dbReference type="Pfam" id="PF13361">
    <property type="entry name" value="UvrD_C"/>
    <property type="match status" value="1"/>
</dbReference>
<evidence type="ECO:0000256" key="1">
    <source>
        <dbReference type="ARBA" id="ARBA00009922"/>
    </source>
</evidence>
<proteinExistence type="inferred from homology"/>
<dbReference type="InterPro" id="IPR013986">
    <property type="entry name" value="DExx_box_DNA_helicase_dom_sf"/>
</dbReference>
<dbReference type="EC" id="5.6.2.4" evidence="11"/>
<gene>
    <name evidence="14" type="ORF">SAMN04490355_101830</name>
</gene>
<evidence type="ECO:0000256" key="11">
    <source>
        <dbReference type="RuleBase" id="RU364053"/>
    </source>
</evidence>
<keyword evidence="5 10" id="KW-0067">ATP-binding</keyword>
<dbReference type="PROSITE" id="PS51217">
    <property type="entry name" value="UVRD_HELICASE_CTER"/>
    <property type="match status" value="1"/>
</dbReference>
<reference evidence="15" key="1">
    <citation type="submission" date="2016-10" db="EMBL/GenBank/DDBJ databases">
        <authorList>
            <person name="Varghese N."/>
            <person name="Submissions S."/>
        </authorList>
    </citation>
    <scope>NUCLEOTIDE SEQUENCE [LARGE SCALE GENOMIC DNA]</scope>
    <source>
        <strain evidence="15">DSM 13327</strain>
    </source>
</reference>
<dbReference type="FunFam" id="1.10.10.160:FF:000001">
    <property type="entry name" value="ATP-dependent DNA helicase"/>
    <property type="match status" value="1"/>
</dbReference>
<protein>
    <recommendedName>
        <fullName evidence="11">ATP-dependent DNA helicase</fullName>
        <ecNumber evidence="11">5.6.2.4</ecNumber>
    </recommendedName>
</protein>
<comment type="catalytic activity">
    <reaction evidence="9 11">
        <text>ATP + H2O = ADP + phosphate + H(+)</text>
        <dbReference type="Rhea" id="RHEA:13065"/>
        <dbReference type="ChEBI" id="CHEBI:15377"/>
        <dbReference type="ChEBI" id="CHEBI:15378"/>
        <dbReference type="ChEBI" id="CHEBI:30616"/>
        <dbReference type="ChEBI" id="CHEBI:43474"/>
        <dbReference type="ChEBI" id="CHEBI:456216"/>
        <dbReference type="EC" id="5.6.2.4"/>
    </reaction>
</comment>